<evidence type="ECO:0000313" key="2">
    <source>
        <dbReference type="Proteomes" id="UP000243006"/>
    </source>
</evidence>
<name>A0A1Y3EDC5_9BILA</name>
<dbReference type="EMBL" id="LVZM01017157">
    <property type="protein sequence ID" value="OUC42680.1"/>
    <property type="molecule type" value="Genomic_DNA"/>
</dbReference>
<sequence length="77" mass="9068">MDELTYDKRFELRSWLLQWAVLSSHAAIGRIAFMHEQDTWIASSRLQYCGAHFTKWRDTYGSMTSEREQSVACTKYA</sequence>
<dbReference type="Proteomes" id="UP000243006">
    <property type="component" value="Unassembled WGS sequence"/>
</dbReference>
<reference evidence="1 2" key="1">
    <citation type="submission" date="2015-04" db="EMBL/GenBank/DDBJ databases">
        <title>Draft genome of the roundworm Trichinella nativa.</title>
        <authorList>
            <person name="Mitreva M."/>
        </authorList>
    </citation>
    <scope>NUCLEOTIDE SEQUENCE [LARGE SCALE GENOMIC DNA]</scope>
    <source>
        <strain evidence="1 2">ISS45</strain>
    </source>
</reference>
<proteinExistence type="predicted"/>
<dbReference type="AlphaFoldDB" id="A0A1Y3EDC5"/>
<accession>A0A1Y3EDC5</accession>
<organism evidence="1 2">
    <name type="scientific">Trichinella nativa</name>
    <dbReference type="NCBI Taxonomy" id="6335"/>
    <lineage>
        <taxon>Eukaryota</taxon>
        <taxon>Metazoa</taxon>
        <taxon>Ecdysozoa</taxon>
        <taxon>Nematoda</taxon>
        <taxon>Enoplea</taxon>
        <taxon>Dorylaimia</taxon>
        <taxon>Trichinellida</taxon>
        <taxon>Trichinellidae</taxon>
        <taxon>Trichinella</taxon>
    </lineage>
</organism>
<protein>
    <submittedName>
        <fullName evidence="1">Uncharacterized protein</fullName>
    </submittedName>
</protein>
<evidence type="ECO:0000313" key="1">
    <source>
        <dbReference type="EMBL" id="OUC42680.1"/>
    </source>
</evidence>
<gene>
    <name evidence="1" type="ORF">D917_10303</name>
</gene>
<comment type="caution">
    <text evidence="1">The sequence shown here is derived from an EMBL/GenBank/DDBJ whole genome shotgun (WGS) entry which is preliminary data.</text>
</comment>